<evidence type="ECO:0008006" key="4">
    <source>
        <dbReference type="Google" id="ProtNLM"/>
    </source>
</evidence>
<feature type="compositionally biased region" description="Low complexity" evidence="1">
    <location>
        <begin position="193"/>
        <end position="202"/>
    </location>
</feature>
<feature type="compositionally biased region" description="Low complexity" evidence="1">
    <location>
        <begin position="424"/>
        <end position="440"/>
    </location>
</feature>
<name>A0AAV5G9S7_9BASI</name>
<comment type="caution">
    <text evidence="2">The sequence shown here is derived from an EMBL/GenBank/DDBJ whole genome shotgun (WGS) entry which is preliminary data.</text>
</comment>
<feature type="region of interest" description="Disordered" evidence="1">
    <location>
        <begin position="156"/>
        <end position="274"/>
    </location>
</feature>
<sequence length="733" mass="76604">MSQHPRPPGDGGPAFAWEGDATLHSYCYDYMRKRGWNNAASHFAQEAGVDEANWTGPPIEAPQGLLYEWWSVFWDVFIARSQKSGPRNPNADAYVEAMRAKREPLAVQFAGPNPNPSMTLPRSLAHPPRPPNASYSAVGPPRANYGQMHVLEQQELQSQMQQRGRVQQLQGGLPPRSVSGPGGGYLPNPPPGQQQQQYGSPMSQPPPGNSQQQPHAPGGVQPPLMGPPHYQQPQQPPPGPPSSAGSPHMVPASHPYANGRQQGPPGAPGGSANPAFQAAMAAVGLAGRDPEMLSNEEHAAIAAQMRRMGRMVQGPPMPQRMPSDPQVRMQQGPYPHQQGMPQQRVPQLQYTQPPANAGSPASPAYTSPYSTPHLAHMQIPPQQQQQQQMHQQMHGAQSSPPHMGEFLPPPSRGPGGPVKDGRSPMGQQPGAPGQMPMQKGSPAASGPMGKRMGSAIEDPSPRTLKRRRGGPNDGGDPGTPGGGGHDMGPGSPAAGQMMPGRAPTPGQAFDGGVPYRPSPSPALMHPPPPRNPQMMPPHQQMYVTGPSPESYGGGSGSGDPMSGMNGGGMINGAGAGMVNGNLSRPASAASNHPHLSPGGPQQAHQQHISPGMPPVPEPDQRISPVPSLGGQQQQQGSLPVPPGGNDGLSRPFAGAPSASTTPLPPPPQSLPPDLGGIPVGAPPMHSSMSNGTGPGAAGDTSMQLNLSGDDMFSGLDFESFLNNDMFNEDITTT</sequence>
<dbReference type="PANTHER" id="PTHR44376:SF5">
    <property type="entry name" value="TRANSCRIPTIONAL COREPRESSOR LEUNIG ISOFORM X1"/>
    <property type="match status" value="1"/>
</dbReference>
<feature type="region of interest" description="Disordered" evidence="1">
    <location>
        <begin position="314"/>
        <end position="704"/>
    </location>
</feature>
<proteinExistence type="predicted"/>
<evidence type="ECO:0000313" key="3">
    <source>
        <dbReference type="Proteomes" id="UP001342314"/>
    </source>
</evidence>
<feature type="compositionally biased region" description="Low complexity" evidence="1">
    <location>
        <begin position="536"/>
        <end position="550"/>
    </location>
</feature>
<feature type="compositionally biased region" description="Pro residues" evidence="1">
    <location>
        <begin position="516"/>
        <end position="535"/>
    </location>
</feature>
<dbReference type="GO" id="GO:0003714">
    <property type="term" value="F:transcription corepressor activity"/>
    <property type="evidence" value="ECO:0007669"/>
    <property type="project" value="InterPro"/>
</dbReference>
<gene>
    <name evidence="2" type="ORF">Rhopal_002125-T1</name>
</gene>
<feature type="compositionally biased region" description="Gly residues" evidence="1">
    <location>
        <begin position="564"/>
        <end position="577"/>
    </location>
</feature>
<keyword evidence="3" id="KW-1185">Reference proteome</keyword>
<dbReference type="PROSITE" id="PS50896">
    <property type="entry name" value="LISH"/>
    <property type="match status" value="1"/>
</dbReference>
<reference evidence="2 3" key="1">
    <citation type="submission" date="2021-12" db="EMBL/GenBank/DDBJ databases">
        <title>High titer production of polyol ester of fatty acids by Rhodotorula paludigena BS15 towards product separation-free biomass refinery.</title>
        <authorList>
            <person name="Mano J."/>
            <person name="Ono H."/>
            <person name="Tanaka T."/>
            <person name="Naito K."/>
            <person name="Sushida H."/>
            <person name="Ike M."/>
            <person name="Tokuyasu K."/>
            <person name="Kitaoka M."/>
        </authorList>
    </citation>
    <scope>NUCLEOTIDE SEQUENCE [LARGE SCALE GENOMIC DNA]</scope>
    <source>
        <strain evidence="2 3">BS15</strain>
    </source>
</reference>
<evidence type="ECO:0000256" key="1">
    <source>
        <dbReference type="SAM" id="MobiDB-lite"/>
    </source>
</evidence>
<feature type="region of interest" description="Disordered" evidence="1">
    <location>
        <begin position="108"/>
        <end position="143"/>
    </location>
</feature>
<feature type="compositionally biased region" description="Low complexity" evidence="1">
    <location>
        <begin position="257"/>
        <end position="274"/>
    </location>
</feature>
<feature type="compositionally biased region" description="Polar residues" evidence="1">
    <location>
        <begin position="339"/>
        <end position="352"/>
    </location>
</feature>
<dbReference type="InterPro" id="IPR044716">
    <property type="entry name" value="LEUNIG-like"/>
</dbReference>
<evidence type="ECO:0000313" key="2">
    <source>
        <dbReference type="EMBL" id="GJN89151.1"/>
    </source>
</evidence>
<dbReference type="InterPro" id="IPR006594">
    <property type="entry name" value="LisH"/>
</dbReference>
<organism evidence="2 3">
    <name type="scientific">Rhodotorula paludigena</name>
    <dbReference type="NCBI Taxonomy" id="86838"/>
    <lineage>
        <taxon>Eukaryota</taxon>
        <taxon>Fungi</taxon>
        <taxon>Dikarya</taxon>
        <taxon>Basidiomycota</taxon>
        <taxon>Pucciniomycotina</taxon>
        <taxon>Microbotryomycetes</taxon>
        <taxon>Sporidiobolales</taxon>
        <taxon>Sporidiobolaceae</taxon>
        <taxon>Rhodotorula</taxon>
    </lineage>
</organism>
<feature type="compositionally biased region" description="Low complexity" evidence="1">
    <location>
        <begin position="156"/>
        <end position="173"/>
    </location>
</feature>
<dbReference type="PANTHER" id="PTHR44376">
    <property type="entry name" value="TRANSCRIPTIONAL REGULATOR OF FILAMENTOUS GROWTH FLO8"/>
    <property type="match status" value="1"/>
</dbReference>
<dbReference type="Proteomes" id="UP001342314">
    <property type="component" value="Unassembled WGS sequence"/>
</dbReference>
<feature type="compositionally biased region" description="Low complexity" evidence="1">
    <location>
        <begin position="624"/>
        <end position="638"/>
    </location>
</feature>
<accession>A0AAV5G9S7</accession>
<feature type="compositionally biased region" description="Gly residues" evidence="1">
    <location>
        <begin position="471"/>
        <end position="487"/>
    </location>
</feature>
<protein>
    <recommendedName>
        <fullName evidence="4">LisH domain-containing protein</fullName>
    </recommendedName>
</protein>
<dbReference type="AlphaFoldDB" id="A0AAV5G9S7"/>
<feature type="compositionally biased region" description="Low complexity" evidence="1">
    <location>
        <begin position="353"/>
        <end position="394"/>
    </location>
</feature>
<dbReference type="EMBL" id="BQKY01000004">
    <property type="protein sequence ID" value="GJN89151.1"/>
    <property type="molecule type" value="Genomic_DNA"/>
</dbReference>